<dbReference type="PANTHER" id="PTHR21521">
    <property type="entry name" value="AMUN, ISOFORM A"/>
    <property type="match status" value="1"/>
</dbReference>
<protein>
    <submittedName>
        <fullName evidence="2">Uncharacterized protein</fullName>
    </submittedName>
</protein>
<dbReference type="EMBL" id="JAODUP010000032">
    <property type="protein sequence ID" value="KAK2167032.1"/>
    <property type="molecule type" value="Genomic_DNA"/>
</dbReference>
<proteinExistence type="predicted"/>
<comment type="caution">
    <text evidence="2">The sequence shown here is derived from an EMBL/GenBank/DDBJ whole genome shotgun (WGS) entry which is preliminary data.</text>
</comment>
<feature type="region of interest" description="Disordered" evidence="1">
    <location>
        <begin position="163"/>
        <end position="193"/>
    </location>
</feature>
<gene>
    <name evidence="2" type="ORF">LSH36_32g05074</name>
</gene>
<evidence type="ECO:0000313" key="2">
    <source>
        <dbReference type="EMBL" id="KAK2167032.1"/>
    </source>
</evidence>
<evidence type="ECO:0000256" key="1">
    <source>
        <dbReference type="SAM" id="MobiDB-lite"/>
    </source>
</evidence>
<sequence length="193" mass="21744">MKWKLSRGKFRPQLLKLAESNSASQVEKLTLEGFKAVDSKKGSPLENIKLGIGHLTEMRGIGPATASAILTAGSPDKVAFMADEATYAILDTTTLKYSLSEYMCFMNAVRDTVIKLRKDDAQFDWTPHKVELTLWTYRLGLNMDFRFGLKNCVQQDLPIRSQNKSVTDETESEHTSESVYLSTQSGRKRKKTK</sequence>
<dbReference type="PANTHER" id="PTHR21521:SF0">
    <property type="entry name" value="AMUN, ISOFORM A"/>
    <property type="match status" value="1"/>
</dbReference>
<reference evidence="2" key="1">
    <citation type="journal article" date="2023" name="Mol. Biol. Evol.">
        <title>Third-Generation Sequencing Reveals the Adaptive Role of the Epigenome in Three Deep-Sea Polychaetes.</title>
        <authorList>
            <person name="Perez M."/>
            <person name="Aroh O."/>
            <person name="Sun Y."/>
            <person name="Lan Y."/>
            <person name="Juniper S.K."/>
            <person name="Young C.R."/>
            <person name="Angers B."/>
            <person name="Qian P.Y."/>
        </authorList>
    </citation>
    <scope>NUCLEOTIDE SEQUENCE</scope>
    <source>
        <strain evidence="2">P08H-3</strain>
    </source>
</reference>
<evidence type="ECO:0000313" key="3">
    <source>
        <dbReference type="Proteomes" id="UP001208570"/>
    </source>
</evidence>
<name>A0AAD9NE76_9ANNE</name>
<dbReference type="AlphaFoldDB" id="A0AAD9NE76"/>
<dbReference type="Proteomes" id="UP001208570">
    <property type="component" value="Unassembled WGS sequence"/>
</dbReference>
<accession>A0AAD9NE76</accession>
<organism evidence="2 3">
    <name type="scientific">Paralvinella palmiformis</name>
    <dbReference type="NCBI Taxonomy" id="53620"/>
    <lineage>
        <taxon>Eukaryota</taxon>
        <taxon>Metazoa</taxon>
        <taxon>Spiralia</taxon>
        <taxon>Lophotrochozoa</taxon>
        <taxon>Annelida</taxon>
        <taxon>Polychaeta</taxon>
        <taxon>Sedentaria</taxon>
        <taxon>Canalipalpata</taxon>
        <taxon>Terebellida</taxon>
        <taxon>Terebelliformia</taxon>
        <taxon>Alvinellidae</taxon>
        <taxon>Paralvinella</taxon>
    </lineage>
</organism>
<keyword evidence="3" id="KW-1185">Reference proteome</keyword>